<sequence length="421" mass="46053">MENNPFKSRVRITCGLVLPAARARVLERGAPLHSRPPRYVQSTYLSSCPASCACAGPRARRAPPFPPLAMYRARTCRVVLPAARARVPERGAPLHSHPTVCTEHVPVELSCQLRVRGSQSAARPSTPPHRYVQSTYLSSCPASCACAGPRARRAPPLPPLAMYRARTCRVVLPAARARVPERGAPLHSPPSLCTEHVPVELSCQLRVRGSQSAARPSTPPPRYVQSTYLSSCPASCACAGPRARRAPPLPPLAMYRARTCRVVLPAARARVPERGAPLHSPPLAMYRARTCRVVLPAARARVPERGAPLHSPPSLCTEHVPVELSCQLRVRGSQSAARPSTPPTDRARTVAMMGSNRAPRKDTFSATHDFIGETRLSTPDPRFLIKINIFNKKKIEDVNLLILFIIWDTSDPIYGQNLRPH</sequence>
<evidence type="ECO:0000313" key="1">
    <source>
        <dbReference type="EMBL" id="CAB3254421.1"/>
    </source>
</evidence>
<evidence type="ECO:0000313" key="2">
    <source>
        <dbReference type="Proteomes" id="UP000494256"/>
    </source>
</evidence>
<dbReference type="EMBL" id="CADEBD010000422">
    <property type="protein sequence ID" value="CAB3254421.1"/>
    <property type="molecule type" value="Genomic_DNA"/>
</dbReference>
<protein>
    <submittedName>
        <fullName evidence="1">Uncharacterized protein</fullName>
    </submittedName>
</protein>
<dbReference type="Proteomes" id="UP000494256">
    <property type="component" value="Unassembled WGS sequence"/>
</dbReference>
<organism evidence="1 2">
    <name type="scientific">Arctia plantaginis</name>
    <name type="common">Wood tiger moth</name>
    <name type="synonym">Phalaena plantaginis</name>
    <dbReference type="NCBI Taxonomy" id="874455"/>
    <lineage>
        <taxon>Eukaryota</taxon>
        <taxon>Metazoa</taxon>
        <taxon>Ecdysozoa</taxon>
        <taxon>Arthropoda</taxon>
        <taxon>Hexapoda</taxon>
        <taxon>Insecta</taxon>
        <taxon>Pterygota</taxon>
        <taxon>Neoptera</taxon>
        <taxon>Endopterygota</taxon>
        <taxon>Lepidoptera</taxon>
        <taxon>Glossata</taxon>
        <taxon>Ditrysia</taxon>
        <taxon>Noctuoidea</taxon>
        <taxon>Erebidae</taxon>
        <taxon>Arctiinae</taxon>
        <taxon>Arctia</taxon>
    </lineage>
</organism>
<name>A0A8S1B776_ARCPL</name>
<proteinExistence type="predicted"/>
<comment type="caution">
    <text evidence="1">The sequence shown here is derived from an EMBL/GenBank/DDBJ whole genome shotgun (WGS) entry which is preliminary data.</text>
</comment>
<gene>
    <name evidence="1" type="ORF">APLA_LOCUS14728</name>
</gene>
<accession>A0A8S1B776</accession>
<reference evidence="1 2" key="1">
    <citation type="submission" date="2020-04" db="EMBL/GenBank/DDBJ databases">
        <authorList>
            <person name="Wallbank WR R."/>
            <person name="Pardo Diaz C."/>
            <person name="Kozak K."/>
            <person name="Martin S."/>
            <person name="Jiggins C."/>
            <person name="Moest M."/>
            <person name="Warren A I."/>
            <person name="Byers J.R.P. K."/>
            <person name="Montejo-Kovacevich G."/>
            <person name="Yen C E."/>
        </authorList>
    </citation>
    <scope>NUCLEOTIDE SEQUENCE [LARGE SCALE GENOMIC DNA]</scope>
</reference>
<dbReference type="AlphaFoldDB" id="A0A8S1B776"/>